<dbReference type="PROSITE" id="PS50075">
    <property type="entry name" value="CARRIER"/>
    <property type="match status" value="1"/>
</dbReference>
<dbReference type="GO" id="GO:0005524">
    <property type="term" value="F:ATP binding"/>
    <property type="evidence" value="ECO:0007669"/>
    <property type="project" value="UniProtKB-KW"/>
</dbReference>
<dbReference type="STRING" id="1447875.A0A2B7Y5L9"/>
<dbReference type="SUPFAM" id="SSF47336">
    <property type="entry name" value="ACP-like"/>
    <property type="match status" value="1"/>
</dbReference>
<dbReference type="Pfam" id="PF23562">
    <property type="entry name" value="AMP-binding_C_3"/>
    <property type="match status" value="1"/>
</dbReference>
<dbReference type="InterPro" id="IPR009081">
    <property type="entry name" value="PP-bd_ACP"/>
</dbReference>
<evidence type="ECO:0000256" key="4">
    <source>
        <dbReference type="ARBA" id="ARBA00022450"/>
    </source>
</evidence>
<name>A0A2B7Y5L9_9EURO</name>
<dbReference type="InterPro" id="IPR006001">
    <property type="entry name" value="Therm_gnt_kin"/>
</dbReference>
<dbReference type="InterPro" id="IPR020806">
    <property type="entry name" value="PKS_PP-bd"/>
</dbReference>
<keyword evidence="7" id="KW-0547">Nucleotide-binding</keyword>
<sequence length="1286" mass="140868">MAASLLTALPTHRGLEKQMTSMAAVAAQTPSSAPPQVPRTISELISIRAKQKPNQPILGYPSQGIEYVEYTFAQLDRFTNAGASQLARDLPLRQSSTEKQCVVAILGPSTLDYFVTILALSRLGFTVLFLSTRISEPAYVSLLDSTGCSQILIDSSFQKTVANVRKHVPALQVGNILSKEQYAVHEDVLLETAQGLDLSMENEVNSWIIHSSGSTGLPKPIFQTHRAALRNYESSMHMEGFITLPLYHAHGISSVFRGITAYKKIFMYNAGLPLTSPNLLNIMRRHKFQIFYGVPYALKLLSETAEGIEALAAMEIVMFGGSACPDVLGDRLAEAGVNLISHYGTTETGQLMTSLRPKGDKAWNYVRVHDKLAPFARFEDRGGNLFELVVLEGWPSKVATNRDDGAYATKDLFEPHPTIDRAWKFAGRLDDTIVLVNGEKVIPLATEGVVRQKTLVQEAVMFGAGKSQLGMMIIPSQSAAEVSEAKILDAVWPAIEKENQNSPAYAQLAREAIVVLPVGIAYPQTDKGTLIRAAFYKAMSEEIEQLYARLDQNASSGTRILDVVGTRNFLRDVVLKIVLGLTPADVTDTTDLFSLGVDSLQSTRLRAAILQELDLNGGILSQNFVFDNPTLSKMADAIISIREGRQTASENVEDEMACLVSKYAAHFPQHVPQPRASSRRCVIVTGATGSLGAHIVSKLAARVEEVDEVCCLVRASSERSARQRILASLKHRALLHSLPLVARRKITAYPVDFSDPRLGLSEGTYERLTYDLTHVIHCAWSVNFNKQLSSFEADCIAGTKNLVLLCLAAKQPNPASLNFCSSVSTVAKTPHPVVAEALPERYSWAQGMGYAQSKLVTEHLCARATAATGMRARVLRVGQIVADTLHGIWNDTEAIPLMLQAATTIGVLPALDESPRWLPVDNVAQTVLDISFSSSSSSQAFFNVVNPATFHWTRHLLASLRASGLLSFEQVDQREWIRRLRASNPDPVTNPTIKLVEFFASKYDHDHQKAPKRSALAYETAATESLSPTIASRPKTGKDVAFVSKFISYFLATSWAAPSPYTTAPATTTPPRRRLRNVRLIVLAGPCGSGKSTFASLLADRLQSKSRNGAGSVHVIEGDSLHDSIAITKMSTATPLCVIDREIWLSRLRIQVLERIRAAEMMPCSTTQTSSEPTMTTTMTILLTCSALKRSYRDSLRRILTAVDKDHPTTGRTVFRTDFVLLEATEDELVRRVAARKGHYMKSSMVRSQMETQEGVAAESEADVVPVDSEMEMGELVEEVAALLAL</sequence>
<dbReference type="Gene3D" id="3.40.50.300">
    <property type="entry name" value="P-loop containing nucleotide triphosphate hydrolases"/>
    <property type="match status" value="1"/>
</dbReference>
<comment type="caution">
    <text evidence="13">The sequence shown here is derived from an EMBL/GenBank/DDBJ whole genome shotgun (WGS) entry which is preliminary data.</text>
</comment>
<evidence type="ECO:0000256" key="1">
    <source>
        <dbReference type="ARBA" id="ARBA00004875"/>
    </source>
</evidence>
<keyword evidence="14" id="KW-1185">Reference proteome</keyword>
<keyword evidence="5" id="KW-0597">Phosphoprotein</keyword>
<dbReference type="GO" id="GO:0005975">
    <property type="term" value="P:carbohydrate metabolic process"/>
    <property type="evidence" value="ECO:0007669"/>
    <property type="project" value="InterPro"/>
</dbReference>
<dbReference type="SMART" id="SM00823">
    <property type="entry name" value="PKS_PP"/>
    <property type="match status" value="1"/>
</dbReference>
<dbReference type="InterPro" id="IPR036736">
    <property type="entry name" value="ACP-like_sf"/>
</dbReference>
<keyword evidence="9" id="KW-0067">ATP-binding</keyword>
<dbReference type="EMBL" id="PDNB01000019">
    <property type="protein sequence ID" value="PGH16162.1"/>
    <property type="molecule type" value="Genomic_DNA"/>
</dbReference>
<keyword evidence="8" id="KW-0418">Kinase</keyword>
<dbReference type="PROSITE" id="PS00012">
    <property type="entry name" value="PHOSPHOPANTETHEINE"/>
    <property type="match status" value="1"/>
</dbReference>
<dbReference type="Gene3D" id="3.40.50.720">
    <property type="entry name" value="NAD(P)-binding Rossmann-like Domain"/>
    <property type="match status" value="1"/>
</dbReference>
<evidence type="ECO:0000256" key="3">
    <source>
        <dbReference type="ARBA" id="ARBA00012054"/>
    </source>
</evidence>
<dbReference type="Gene3D" id="3.40.50.12780">
    <property type="entry name" value="N-terminal domain of ligase-like"/>
    <property type="match status" value="1"/>
</dbReference>
<dbReference type="SUPFAM" id="SSF56801">
    <property type="entry name" value="Acetyl-CoA synthetase-like"/>
    <property type="match status" value="1"/>
</dbReference>
<dbReference type="Gene3D" id="1.10.1200.10">
    <property type="entry name" value="ACP-like"/>
    <property type="match status" value="1"/>
</dbReference>
<dbReference type="SUPFAM" id="SSF52540">
    <property type="entry name" value="P-loop containing nucleoside triphosphate hydrolases"/>
    <property type="match status" value="1"/>
</dbReference>
<feature type="domain" description="Carrier" evidence="12">
    <location>
        <begin position="565"/>
        <end position="642"/>
    </location>
</feature>
<dbReference type="Pfam" id="PF07993">
    <property type="entry name" value="NAD_binding_4"/>
    <property type="match status" value="1"/>
</dbReference>
<dbReference type="UniPathway" id="UPA00792"/>
<dbReference type="OrthoDB" id="429813at2759"/>
<protein>
    <recommendedName>
        <fullName evidence="3">gluconokinase</fullName>
        <ecNumber evidence="3">2.7.1.12</ecNumber>
    </recommendedName>
    <alternativeName>
        <fullName evidence="10">Gluconate kinase</fullName>
    </alternativeName>
</protein>
<evidence type="ECO:0000256" key="11">
    <source>
        <dbReference type="ARBA" id="ARBA00048090"/>
    </source>
</evidence>
<dbReference type="InterPro" id="IPR020845">
    <property type="entry name" value="AMP-binding_CS"/>
</dbReference>
<keyword evidence="6" id="KW-0808">Transferase</keyword>
<dbReference type="InterPro" id="IPR006162">
    <property type="entry name" value="Ppantetheine_attach_site"/>
</dbReference>
<evidence type="ECO:0000313" key="13">
    <source>
        <dbReference type="EMBL" id="PGH16162.1"/>
    </source>
</evidence>
<dbReference type="Proteomes" id="UP000223968">
    <property type="component" value="Unassembled WGS sequence"/>
</dbReference>
<gene>
    <name evidence="13" type="ORF">AJ79_01929</name>
</gene>
<proteinExistence type="inferred from homology"/>
<dbReference type="SUPFAM" id="SSF51735">
    <property type="entry name" value="NAD(P)-binding Rossmann-fold domains"/>
    <property type="match status" value="1"/>
</dbReference>
<evidence type="ECO:0000256" key="2">
    <source>
        <dbReference type="ARBA" id="ARBA00008420"/>
    </source>
</evidence>
<dbReference type="Pfam" id="PF00501">
    <property type="entry name" value="AMP-binding"/>
    <property type="match status" value="1"/>
</dbReference>
<reference evidence="13 14" key="1">
    <citation type="submission" date="2017-10" db="EMBL/GenBank/DDBJ databases">
        <title>Comparative genomics in systemic dimorphic fungi from Ajellomycetaceae.</title>
        <authorList>
            <person name="Munoz J.F."/>
            <person name="Mcewen J.G."/>
            <person name="Clay O.K."/>
            <person name="Cuomo C.A."/>
        </authorList>
    </citation>
    <scope>NUCLEOTIDE SEQUENCE [LARGE SCALE GENOMIC DNA]</scope>
    <source>
        <strain evidence="13 14">UAMH5409</strain>
    </source>
</reference>
<evidence type="ECO:0000313" key="14">
    <source>
        <dbReference type="Proteomes" id="UP000223968"/>
    </source>
</evidence>
<comment type="pathway">
    <text evidence="1">Carbohydrate acid metabolism; D-gluconate degradation.</text>
</comment>
<dbReference type="PANTHER" id="PTHR43439">
    <property type="entry name" value="PHENYLACETATE-COENZYME A LIGASE"/>
    <property type="match status" value="1"/>
</dbReference>
<dbReference type="EC" id="2.7.1.12" evidence="3"/>
<dbReference type="InterPro" id="IPR000873">
    <property type="entry name" value="AMP-dep_synth/lig_dom"/>
</dbReference>
<dbReference type="InterPro" id="IPR051414">
    <property type="entry name" value="Adenylate-forming_Reductase"/>
</dbReference>
<dbReference type="GO" id="GO:0046316">
    <property type="term" value="F:gluconokinase activity"/>
    <property type="evidence" value="ECO:0007669"/>
    <property type="project" value="UniProtKB-EC"/>
</dbReference>
<dbReference type="CDD" id="cd02021">
    <property type="entry name" value="GntK"/>
    <property type="match status" value="1"/>
</dbReference>
<keyword evidence="4" id="KW-0596">Phosphopantetheine</keyword>
<evidence type="ECO:0000259" key="12">
    <source>
        <dbReference type="PROSITE" id="PS50075"/>
    </source>
</evidence>
<organism evidence="13 14">
    <name type="scientific">Helicocarpus griseus UAMH5409</name>
    <dbReference type="NCBI Taxonomy" id="1447875"/>
    <lineage>
        <taxon>Eukaryota</taxon>
        <taxon>Fungi</taxon>
        <taxon>Dikarya</taxon>
        <taxon>Ascomycota</taxon>
        <taxon>Pezizomycotina</taxon>
        <taxon>Eurotiomycetes</taxon>
        <taxon>Eurotiomycetidae</taxon>
        <taxon>Onygenales</taxon>
        <taxon>Ajellomycetaceae</taxon>
        <taxon>Helicocarpus</taxon>
    </lineage>
</organism>
<evidence type="ECO:0000256" key="8">
    <source>
        <dbReference type="ARBA" id="ARBA00022777"/>
    </source>
</evidence>
<evidence type="ECO:0000256" key="6">
    <source>
        <dbReference type="ARBA" id="ARBA00022679"/>
    </source>
</evidence>
<dbReference type="PANTHER" id="PTHR43439:SF2">
    <property type="entry name" value="ENZYME, PUTATIVE (JCVI)-RELATED"/>
    <property type="match status" value="1"/>
</dbReference>
<dbReference type="InterPro" id="IPR013120">
    <property type="entry name" value="FAR_NAD-bd"/>
</dbReference>
<dbReference type="InterPro" id="IPR027417">
    <property type="entry name" value="P-loop_NTPase"/>
</dbReference>
<comment type="similarity">
    <text evidence="2">Belongs to the gluconokinase GntK/GntV family.</text>
</comment>
<dbReference type="Pfam" id="PF00550">
    <property type="entry name" value="PP-binding"/>
    <property type="match status" value="1"/>
</dbReference>
<accession>A0A2B7Y5L9</accession>
<dbReference type="GO" id="GO:0031177">
    <property type="term" value="F:phosphopantetheine binding"/>
    <property type="evidence" value="ECO:0007669"/>
    <property type="project" value="InterPro"/>
</dbReference>
<evidence type="ECO:0000256" key="10">
    <source>
        <dbReference type="ARBA" id="ARBA00029835"/>
    </source>
</evidence>
<dbReference type="PROSITE" id="PS00455">
    <property type="entry name" value="AMP_BINDING"/>
    <property type="match status" value="1"/>
</dbReference>
<comment type="catalytic activity">
    <reaction evidence="11">
        <text>D-gluconate + ATP = 6-phospho-D-gluconate + ADP + H(+)</text>
        <dbReference type="Rhea" id="RHEA:19433"/>
        <dbReference type="ChEBI" id="CHEBI:15378"/>
        <dbReference type="ChEBI" id="CHEBI:18391"/>
        <dbReference type="ChEBI" id="CHEBI:30616"/>
        <dbReference type="ChEBI" id="CHEBI:58759"/>
        <dbReference type="ChEBI" id="CHEBI:456216"/>
        <dbReference type="EC" id="2.7.1.12"/>
    </reaction>
</comment>
<evidence type="ECO:0000256" key="9">
    <source>
        <dbReference type="ARBA" id="ARBA00022840"/>
    </source>
</evidence>
<dbReference type="InterPro" id="IPR042099">
    <property type="entry name" value="ANL_N_sf"/>
</dbReference>
<evidence type="ECO:0000256" key="7">
    <source>
        <dbReference type="ARBA" id="ARBA00022741"/>
    </source>
</evidence>
<dbReference type="InterPro" id="IPR036291">
    <property type="entry name" value="NAD(P)-bd_dom_sf"/>
</dbReference>
<evidence type="ECO:0000256" key="5">
    <source>
        <dbReference type="ARBA" id="ARBA00022553"/>
    </source>
</evidence>